<organism evidence="3 4">
    <name type="scientific">Paramuricea clavata</name>
    <name type="common">Red gorgonian</name>
    <name type="synonym">Violescent sea-whip</name>
    <dbReference type="NCBI Taxonomy" id="317549"/>
    <lineage>
        <taxon>Eukaryota</taxon>
        <taxon>Metazoa</taxon>
        <taxon>Cnidaria</taxon>
        <taxon>Anthozoa</taxon>
        <taxon>Octocorallia</taxon>
        <taxon>Malacalcyonacea</taxon>
        <taxon>Plexauridae</taxon>
        <taxon>Paramuricea</taxon>
    </lineage>
</organism>
<feature type="compositionally biased region" description="Polar residues" evidence="1">
    <location>
        <begin position="56"/>
        <end position="73"/>
    </location>
</feature>
<evidence type="ECO:0000256" key="1">
    <source>
        <dbReference type="SAM" id="MobiDB-lite"/>
    </source>
</evidence>
<dbReference type="Proteomes" id="UP001152795">
    <property type="component" value="Unassembled WGS sequence"/>
</dbReference>
<keyword evidence="2" id="KW-0732">Signal</keyword>
<name>A0A6S7KXM6_PARCT</name>
<protein>
    <submittedName>
        <fullName evidence="3">Uncharacterized protein</fullName>
    </submittedName>
</protein>
<dbReference type="EMBL" id="CACRXK020018497">
    <property type="protein sequence ID" value="CAB4032563.1"/>
    <property type="molecule type" value="Genomic_DNA"/>
</dbReference>
<feature type="region of interest" description="Disordered" evidence="1">
    <location>
        <begin position="56"/>
        <end position="82"/>
    </location>
</feature>
<feature type="chain" id="PRO_5043736395" evidence="2">
    <location>
        <begin position="17"/>
        <end position="112"/>
    </location>
</feature>
<gene>
    <name evidence="3" type="ORF">PACLA_8A087622</name>
</gene>
<comment type="caution">
    <text evidence="3">The sequence shown here is derived from an EMBL/GenBank/DDBJ whole genome shotgun (WGS) entry which is preliminary data.</text>
</comment>
<accession>A0A6S7KXM6</accession>
<reference evidence="3" key="1">
    <citation type="submission" date="2020-04" db="EMBL/GenBank/DDBJ databases">
        <authorList>
            <person name="Alioto T."/>
            <person name="Alioto T."/>
            <person name="Gomez Garrido J."/>
        </authorList>
    </citation>
    <scope>NUCLEOTIDE SEQUENCE</scope>
    <source>
        <strain evidence="3">A484AB</strain>
    </source>
</reference>
<sequence length="112" mass="12807">MLLCFIISLFCNKLQFFIFSFKETETDRQNRPGDELLFNIPDFFRSLICCKKESWSLGSDSSPTHRSYNGNNAKETKNGEEIQLEDMDRSGGLVKIEPCSCQKKNGKCSIHA</sequence>
<evidence type="ECO:0000313" key="3">
    <source>
        <dbReference type="EMBL" id="CAB4032563.1"/>
    </source>
</evidence>
<feature type="signal peptide" evidence="2">
    <location>
        <begin position="1"/>
        <end position="16"/>
    </location>
</feature>
<proteinExistence type="predicted"/>
<keyword evidence="4" id="KW-1185">Reference proteome</keyword>
<evidence type="ECO:0000256" key="2">
    <source>
        <dbReference type="SAM" id="SignalP"/>
    </source>
</evidence>
<evidence type="ECO:0000313" key="4">
    <source>
        <dbReference type="Proteomes" id="UP001152795"/>
    </source>
</evidence>
<dbReference type="AlphaFoldDB" id="A0A6S7KXM6"/>